<keyword evidence="2" id="KW-1185">Reference proteome</keyword>
<name>A0A0D3J2F2_EMIH1</name>
<evidence type="ECO:0000313" key="2">
    <source>
        <dbReference type="Proteomes" id="UP000013827"/>
    </source>
</evidence>
<dbReference type="GeneID" id="17263836"/>
<organism evidence="1 2">
    <name type="scientific">Emiliania huxleyi (strain CCMP1516)</name>
    <dbReference type="NCBI Taxonomy" id="280463"/>
    <lineage>
        <taxon>Eukaryota</taxon>
        <taxon>Haptista</taxon>
        <taxon>Haptophyta</taxon>
        <taxon>Prymnesiophyceae</taxon>
        <taxon>Isochrysidales</taxon>
        <taxon>Noelaerhabdaceae</taxon>
        <taxon>Emiliania</taxon>
    </lineage>
</organism>
<dbReference type="KEGG" id="ehx:EMIHUDRAFT_243835"/>
<proteinExistence type="predicted"/>
<protein>
    <submittedName>
        <fullName evidence="1">Uncharacterized protein</fullName>
    </submittedName>
</protein>
<evidence type="ECO:0000313" key="1">
    <source>
        <dbReference type="EnsemblProtists" id="EOD17687"/>
    </source>
</evidence>
<reference evidence="1" key="2">
    <citation type="submission" date="2024-10" db="UniProtKB">
        <authorList>
            <consortium name="EnsemblProtists"/>
        </authorList>
    </citation>
    <scope>IDENTIFICATION</scope>
</reference>
<dbReference type="AlphaFoldDB" id="A0A0D3J2F2"/>
<dbReference type="PaxDb" id="2903-EOD17687"/>
<reference evidence="2" key="1">
    <citation type="journal article" date="2013" name="Nature">
        <title>Pan genome of the phytoplankton Emiliania underpins its global distribution.</title>
        <authorList>
            <person name="Read B.A."/>
            <person name="Kegel J."/>
            <person name="Klute M.J."/>
            <person name="Kuo A."/>
            <person name="Lefebvre S.C."/>
            <person name="Maumus F."/>
            <person name="Mayer C."/>
            <person name="Miller J."/>
            <person name="Monier A."/>
            <person name="Salamov A."/>
            <person name="Young J."/>
            <person name="Aguilar M."/>
            <person name="Claverie J.M."/>
            <person name="Frickenhaus S."/>
            <person name="Gonzalez K."/>
            <person name="Herman E.K."/>
            <person name="Lin Y.C."/>
            <person name="Napier J."/>
            <person name="Ogata H."/>
            <person name="Sarno A.F."/>
            <person name="Shmutz J."/>
            <person name="Schroeder D."/>
            <person name="de Vargas C."/>
            <person name="Verret F."/>
            <person name="von Dassow P."/>
            <person name="Valentin K."/>
            <person name="Van de Peer Y."/>
            <person name="Wheeler G."/>
            <person name="Dacks J.B."/>
            <person name="Delwiche C.F."/>
            <person name="Dyhrman S.T."/>
            <person name="Glockner G."/>
            <person name="John U."/>
            <person name="Richards T."/>
            <person name="Worden A.Z."/>
            <person name="Zhang X."/>
            <person name="Grigoriev I.V."/>
            <person name="Allen A.E."/>
            <person name="Bidle K."/>
            <person name="Borodovsky M."/>
            <person name="Bowler C."/>
            <person name="Brownlee C."/>
            <person name="Cock J.M."/>
            <person name="Elias M."/>
            <person name="Gladyshev V.N."/>
            <person name="Groth M."/>
            <person name="Guda C."/>
            <person name="Hadaegh A."/>
            <person name="Iglesias-Rodriguez M.D."/>
            <person name="Jenkins J."/>
            <person name="Jones B.M."/>
            <person name="Lawson T."/>
            <person name="Leese F."/>
            <person name="Lindquist E."/>
            <person name="Lobanov A."/>
            <person name="Lomsadze A."/>
            <person name="Malik S.B."/>
            <person name="Marsh M.E."/>
            <person name="Mackinder L."/>
            <person name="Mock T."/>
            <person name="Mueller-Roeber B."/>
            <person name="Pagarete A."/>
            <person name="Parker M."/>
            <person name="Probert I."/>
            <person name="Quesneville H."/>
            <person name="Raines C."/>
            <person name="Rensing S.A."/>
            <person name="Riano-Pachon D.M."/>
            <person name="Richier S."/>
            <person name="Rokitta S."/>
            <person name="Shiraiwa Y."/>
            <person name="Soanes D.M."/>
            <person name="van der Giezen M."/>
            <person name="Wahlund T.M."/>
            <person name="Williams B."/>
            <person name="Wilson W."/>
            <person name="Wolfe G."/>
            <person name="Wurch L.L."/>
        </authorList>
    </citation>
    <scope>NUCLEOTIDE SEQUENCE</scope>
</reference>
<accession>A0A0D3J2F2</accession>
<dbReference type="Proteomes" id="UP000013827">
    <property type="component" value="Unassembled WGS sequence"/>
</dbReference>
<dbReference type="HOGENOM" id="CLU_1126248_0_0_1"/>
<dbReference type="EnsemblProtists" id="EOD17687">
    <property type="protein sequence ID" value="EOD17687"/>
    <property type="gene ID" value="EMIHUDRAFT_243835"/>
</dbReference>
<dbReference type="RefSeq" id="XP_005770116.1">
    <property type="nucleotide sequence ID" value="XM_005770059.1"/>
</dbReference>
<sequence>MDSVRVVGLMNGRAAPPGGAPAGVRLGTCSWIREPLVTFWFLVSAISSAMERPSLLSPLNGDEKRLTTVPQRTVSLLCETDAKQASVQLLKRQALGVWHADALSDVENAIGDLHFWPTTWSKDPRSHDYDMQRLGRSKRLDNRERFELFRFVVGNGASPALAVELLAASESLPDTFAITQMENLVKKAAEGSFSKYVLSLSKYKAYIMADRKWAPVFCVPEQKPLPLGEYCPYEDARKVLARQKKRQ</sequence>